<accession>A0ABT4LAM3</accession>
<gene>
    <name evidence="2" type="ORF">O0955_13240</name>
</gene>
<organism evidence="2 3">
    <name type="scientific">Pedobacter punctiformis</name>
    <dbReference type="NCBI Taxonomy" id="3004097"/>
    <lineage>
        <taxon>Bacteria</taxon>
        <taxon>Pseudomonadati</taxon>
        <taxon>Bacteroidota</taxon>
        <taxon>Sphingobacteriia</taxon>
        <taxon>Sphingobacteriales</taxon>
        <taxon>Sphingobacteriaceae</taxon>
        <taxon>Pedobacter</taxon>
    </lineage>
</organism>
<dbReference type="RefSeq" id="WP_269428024.1">
    <property type="nucleotide sequence ID" value="NZ_JAPWGM010000004.1"/>
</dbReference>
<comment type="caution">
    <text evidence="2">The sequence shown here is derived from an EMBL/GenBank/DDBJ whole genome shotgun (WGS) entry which is preliminary data.</text>
</comment>
<sequence length="225" mass="24142">MTLKEKIAARLKAKAAGVNLSKTRIDAIVARAEKGLTDESDDTAIDANLDTINELTPFKEMAAFDDHQRAKDAKDKIEKDKADKEAAEKAAKEGNVDVPEDAPAWLKPLLEAQAATTKALSDQIAAINGEKVLTTRREQYAKTLEGTSEAYKAEALKDFDRLSFKDDSDYQEWATAKSESVKAFIQEDANGGLGGDRPVGGVGGNTSTKKEATAAEVDAVVNAII</sequence>
<keyword evidence="3" id="KW-1185">Reference proteome</keyword>
<feature type="compositionally biased region" description="Gly residues" evidence="1">
    <location>
        <begin position="191"/>
        <end position="204"/>
    </location>
</feature>
<feature type="region of interest" description="Disordered" evidence="1">
    <location>
        <begin position="67"/>
        <end position="96"/>
    </location>
</feature>
<feature type="region of interest" description="Disordered" evidence="1">
    <location>
        <begin position="188"/>
        <end position="210"/>
    </location>
</feature>
<dbReference type="EMBL" id="JAPWGM010000004">
    <property type="protein sequence ID" value="MCZ4244971.1"/>
    <property type="molecule type" value="Genomic_DNA"/>
</dbReference>
<reference evidence="2" key="1">
    <citation type="submission" date="2022-12" db="EMBL/GenBank/DDBJ databases">
        <title>Genome sequence of HCMS5-2.</title>
        <authorList>
            <person name="Woo H."/>
        </authorList>
    </citation>
    <scope>NUCLEOTIDE SEQUENCE</scope>
    <source>
        <strain evidence="2">HCMS5-2</strain>
    </source>
</reference>
<name>A0ABT4LAM3_9SPHI</name>
<feature type="compositionally biased region" description="Basic and acidic residues" evidence="1">
    <location>
        <begin position="67"/>
        <end position="95"/>
    </location>
</feature>
<evidence type="ECO:0000313" key="3">
    <source>
        <dbReference type="Proteomes" id="UP001144347"/>
    </source>
</evidence>
<evidence type="ECO:0000256" key="1">
    <source>
        <dbReference type="SAM" id="MobiDB-lite"/>
    </source>
</evidence>
<dbReference type="Proteomes" id="UP001144347">
    <property type="component" value="Unassembled WGS sequence"/>
</dbReference>
<protein>
    <submittedName>
        <fullName evidence="2">Uncharacterized protein</fullName>
    </submittedName>
</protein>
<evidence type="ECO:0000313" key="2">
    <source>
        <dbReference type="EMBL" id="MCZ4244971.1"/>
    </source>
</evidence>
<proteinExistence type="predicted"/>